<name>A0A060YHI5_ONCMY</name>
<organism evidence="5 6">
    <name type="scientific">Oncorhynchus mykiss</name>
    <name type="common">Rainbow trout</name>
    <name type="synonym">Salmo gairdneri</name>
    <dbReference type="NCBI Taxonomy" id="8022"/>
    <lineage>
        <taxon>Eukaryota</taxon>
        <taxon>Metazoa</taxon>
        <taxon>Chordata</taxon>
        <taxon>Craniata</taxon>
        <taxon>Vertebrata</taxon>
        <taxon>Euteleostomi</taxon>
        <taxon>Actinopterygii</taxon>
        <taxon>Neopterygii</taxon>
        <taxon>Teleostei</taxon>
        <taxon>Protacanthopterygii</taxon>
        <taxon>Salmoniformes</taxon>
        <taxon>Salmonidae</taxon>
        <taxon>Salmoninae</taxon>
        <taxon>Oncorhynchus</taxon>
    </lineage>
</organism>
<dbReference type="EMBL" id="FR911706">
    <property type="protein sequence ID" value="CDQ91363.1"/>
    <property type="molecule type" value="Genomic_DNA"/>
</dbReference>
<dbReference type="AlphaFoldDB" id="A0A060YHI5"/>
<accession>A0A060YHI5</accession>
<evidence type="ECO:0008006" key="7">
    <source>
        <dbReference type="Google" id="ProtNLM"/>
    </source>
</evidence>
<dbReference type="PaxDb" id="8022-A0A060YHI5"/>
<evidence type="ECO:0000256" key="3">
    <source>
        <dbReference type="ARBA" id="ARBA00023180"/>
    </source>
</evidence>
<feature type="repeat" description="CSPG" evidence="4">
    <location>
        <begin position="118"/>
        <end position="215"/>
    </location>
</feature>
<dbReference type="InterPro" id="IPR039005">
    <property type="entry name" value="CSPG_rpt"/>
</dbReference>
<keyword evidence="2" id="KW-0677">Repeat</keyword>
<evidence type="ECO:0000313" key="6">
    <source>
        <dbReference type="Proteomes" id="UP000193380"/>
    </source>
</evidence>
<evidence type="ECO:0000256" key="2">
    <source>
        <dbReference type="ARBA" id="ARBA00022737"/>
    </source>
</evidence>
<keyword evidence="3" id="KW-0325">Glycoprotein</keyword>
<dbReference type="Pfam" id="PF16184">
    <property type="entry name" value="Cadherin_3"/>
    <property type="match status" value="2"/>
</dbReference>
<protein>
    <recommendedName>
        <fullName evidence="7">Calx-beta domain-containing protein</fullName>
    </recommendedName>
</protein>
<evidence type="ECO:0000256" key="1">
    <source>
        <dbReference type="ARBA" id="ARBA00022729"/>
    </source>
</evidence>
<dbReference type="STRING" id="8022.A0A060YHI5"/>
<evidence type="ECO:0000313" key="5">
    <source>
        <dbReference type="EMBL" id="CDQ91363.1"/>
    </source>
</evidence>
<proteinExistence type="predicted"/>
<keyword evidence="1" id="KW-0732">Signal</keyword>
<feature type="repeat" description="CSPG" evidence="4">
    <location>
        <begin position="1"/>
        <end position="97"/>
    </location>
</feature>
<dbReference type="InterPro" id="IPR051561">
    <property type="entry name" value="FRAS1_ECM"/>
</dbReference>
<reference evidence="5" key="2">
    <citation type="submission" date="2014-03" db="EMBL/GenBank/DDBJ databases">
        <authorList>
            <person name="Genoscope - CEA"/>
        </authorList>
    </citation>
    <scope>NUCLEOTIDE SEQUENCE</scope>
</reference>
<dbReference type="PANTHER" id="PTHR45739">
    <property type="entry name" value="MATRIX PROTEIN, PUTATIVE-RELATED"/>
    <property type="match status" value="1"/>
</dbReference>
<dbReference type="PROSITE" id="PS51854">
    <property type="entry name" value="CSPG"/>
    <property type="match status" value="2"/>
</dbReference>
<dbReference type="PANTHER" id="PTHR45739:SF3">
    <property type="entry name" value="FRAS-RELATED EXTRACELLULAR MATRIX PROTEIN 1B PRECURSOR"/>
    <property type="match status" value="1"/>
</dbReference>
<gene>
    <name evidence="5" type="ORF">GSONMT00029201001</name>
</gene>
<reference evidence="5" key="1">
    <citation type="journal article" date="2014" name="Nat. Commun.">
        <title>The rainbow trout genome provides novel insights into evolution after whole-genome duplication in vertebrates.</title>
        <authorList>
            <person name="Berthelot C."/>
            <person name="Brunet F."/>
            <person name="Chalopin D."/>
            <person name="Juanchich A."/>
            <person name="Bernard M."/>
            <person name="Noel B."/>
            <person name="Bento P."/>
            <person name="Da Silva C."/>
            <person name="Labadie K."/>
            <person name="Alberti A."/>
            <person name="Aury J.M."/>
            <person name="Louis A."/>
            <person name="Dehais P."/>
            <person name="Bardou P."/>
            <person name="Montfort J."/>
            <person name="Klopp C."/>
            <person name="Cabau C."/>
            <person name="Gaspin C."/>
            <person name="Thorgaard G.H."/>
            <person name="Boussaha M."/>
            <person name="Quillet E."/>
            <person name="Guyomard R."/>
            <person name="Galiana D."/>
            <person name="Bobe J."/>
            <person name="Volff J.N."/>
            <person name="Genet C."/>
            <person name="Wincker P."/>
            <person name="Jaillon O."/>
            <person name="Roest Crollius H."/>
            <person name="Guiguen Y."/>
        </authorList>
    </citation>
    <scope>NUCLEOTIDE SEQUENCE [LARGE SCALE GENOMIC DNA]</scope>
</reference>
<sequence>MEGGIKELSPAILNALDLDAPVDILTFTVLVPSAHGTLLNGIYGTELSRYKNMGPKLLLQSLMVHTFTMEELKQGMRIMYMHDDTETLKDSFTVQLTDGRHTIQGTAHLRVLPVNDEKPRLLKNAGVEVDWMDRRVISSVVLEAEDLDTPTSKLYYILTAGPRFGKLQVKTEAGWTDIGAGQNFTQEDVEFNRLWYAHTTGTGFKGHDSIRFTLSDLDNESPPQSFFISVRTIQKGEDRTA</sequence>
<dbReference type="Proteomes" id="UP000193380">
    <property type="component" value="Unassembled WGS sequence"/>
</dbReference>
<evidence type="ECO:0000256" key="4">
    <source>
        <dbReference type="PROSITE-ProRule" id="PRU01201"/>
    </source>
</evidence>
<dbReference type="GO" id="GO:0009653">
    <property type="term" value="P:anatomical structure morphogenesis"/>
    <property type="evidence" value="ECO:0007669"/>
    <property type="project" value="TreeGrafter"/>
</dbReference>